<protein>
    <submittedName>
        <fullName evidence="1">Uncharacterized protein</fullName>
    </submittedName>
</protein>
<keyword evidence="2" id="KW-1185">Reference proteome</keyword>
<evidence type="ECO:0000313" key="2">
    <source>
        <dbReference type="Proteomes" id="UP001500897"/>
    </source>
</evidence>
<proteinExistence type="predicted"/>
<gene>
    <name evidence="1" type="ORF">GCM10009759_21150</name>
</gene>
<accession>A0ABN2WLR9</accession>
<sequence>MGSGSDPPGPAGAVLARSSRTRIREVTAMLDRPYPSPKAKLTIRVYRVRPDGARVQVSSCISDEDLHLPLVSALTWPACACPRCVAAAEVA</sequence>
<comment type="caution">
    <text evidence="1">The sequence shown here is derived from an EMBL/GenBank/DDBJ whole genome shotgun (WGS) entry which is preliminary data.</text>
</comment>
<dbReference type="Proteomes" id="UP001500897">
    <property type="component" value="Unassembled WGS sequence"/>
</dbReference>
<dbReference type="EMBL" id="BAAANS010000011">
    <property type="protein sequence ID" value="GAA2094013.1"/>
    <property type="molecule type" value="Genomic_DNA"/>
</dbReference>
<evidence type="ECO:0000313" key="1">
    <source>
        <dbReference type="EMBL" id="GAA2094013.1"/>
    </source>
</evidence>
<name>A0ABN2WLR9_9ACTN</name>
<organism evidence="1 2">
    <name type="scientific">Kitasatospora saccharophila</name>
    <dbReference type="NCBI Taxonomy" id="407973"/>
    <lineage>
        <taxon>Bacteria</taxon>
        <taxon>Bacillati</taxon>
        <taxon>Actinomycetota</taxon>
        <taxon>Actinomycetes</taxon>
        <taxon>Kitasatosporales</taxon>
        <taxon>Streptomycetaceae</taxon>
        <taxon>Kitasatospora</taxon>
    </lineage>
</organism>
<reference evidence="1 2" key="1">
    <citation type="journal article" date="2019" name="Int. J. Syst. Evol. Microbiol.">
        <title>The Global Catalogue of Microorganisms (GCM) 10K type strain sequencing project: providing services to taxonomists for standard genome sequencing and annotation.</title>
        <authorList>
            <consortium name="The Broad Institute Genomics Platform"/>
            <consortium name="The Broad Institute Genome Sequencing Center for Infectious Disease"/>
            <person name="Wu L."/>
            <person name="Ma J."/>
        </authorList>
    </citation>
    <scope>NUCLEOTIDE SEQUENCE [LARGE SCALE GENOMIC DNA]</scope>
    <source>
        <strain evidence="1 2">JCM 14559</strain>
    </source>
</reference>